<evidence type="ECO:0000259" key="8">
    <source>
        <dbReference type="PROSITE" id="PS50850"/>
    </source>
</evidence>
<comment type="similarity">
    <text evidence="2">Belongs to the major facilitator superfamily. Sugar transporter (TC 2.A.1.1) family.</text>
</comment>
<feature type="transmembrane region" description="Helical" evidence="7">
    <location>
        <begin position="21"/>
        <end position="41"/>
    </location>
</feature>
<evidence type="ECO:0000256" key="1">
    <source>
        <dbReference type="ARBA" id="ARBA00004141"/>
    </source>
</evidence>
<evidence type="ECO:0000256" key="2">
    <source>
        <dbReference type="ARBA" id="ARBA00010992"/>
    </source>
</evidence>
<evidence type="ECO:0000313" key="9">
    <source>
        <dbReference type="EMBL" id="KAE9392936.1"/>
    </source>
</evidence>
<dbReference type="OrthoDB" id="508119at2759"/>
<protein>
    <recommendedName>
        <fullName evidence="8">Major facilitator superfamily (MFS) profile domain-containing protein</fullName>
    </recommendedName>
</protein>
<dbReference type="Proteomes" id="UP000799118">
    <property type="component" value="Unassembled WGS sequence"/>
</dbReference>
<dbReference type="InterPro" id="IPR050360">
    <property type="entry name" value="MFS_Sugar_Transporters"/>
</dbReference>
<dbReference type="InterPro" id="IPR020846">
    <property type="entry name" value="MFS_dom"/>
</dbReference>
<dbReference type="EMBL" id="ML769584">
    <property type="protein sequence ID" value="KAE9392936.1"/>
    <property type="molecule type" value="Genomic_DNA"/>
</dbReference>
<keyword evidence="4 7" id="KW-1133">Transmembrane helix</keyword>
<evidence type="ECO:0000256" key="7">
    <source>
        <dbReference type="SAM" id="Phobius"/>
    </source>
</evidence>
<dbReference type="AlphaFoldDB" id="A0A6A4H582"/>
<accession>A0A6A4H582</accession>
<feature type="transmembrane region" description="Helical" evidence="7">
    <location>
        <begin position="93"/>
        <end position="112"/>
    </location>
</feature>
<dbReference type="SUPFAM" id="SSF103473">
    <property type="entry name" value="MFS general substrate transporter"/>
    <property type="match status" value="1"/>
</dbReference>
<comment type="subcellular location">
    <subcellularLocation>
        <location evidence="1">Membrane</location>
        <topology evidence="1">Multi-pass membrane protein</topology>
    </subcellularLocation>
</comment>
<evidence type="ECO:0000256" key="4">
    <source>
        <dbReference type="ARBA" id="ARBA00022989"/>
    </source>
</evidence>
<name>A0A6A4H582_9AGAR</name>
<keyword evidence="3 7" id="KW-0812">Transmembrane</keyword>
<gene>
    <name evidence="9" type="ORF">BT96DRAFT_257273</name>
</gene>
<dbReference type="GO" id="GO:0005351">
    <property type="term" value="F:carbohydrate:proton symporter activity"/>
    <property type="evidence" value="ECO:0007669"/>
    <property type="project" value="TreeGrafter"/>
</dbReference>
<dbReference type="Gene3D" id="1.20.1250.20">
    <property type="entry name" value="MFS general substrate transporter like domains"/>
    <property type="match status" value="1"/>
</dbReference>
<dbReference type="GO" id="GO:0016020">
    <property type="term" value="C:membrane"/>
    <property type="evidence" value="ECO:0007669"/>
    <property type="project" value="UniProtKB-SubCell"/>
</dbReference>
<evidence type="ECO:0000256" key="3">
    <source>
        <dbReference type="ARBA" id="ARBA00022692"/>
    </source>
</evidence>
<dbReference type="Pfam" id="PF00083">
    <property type="entry name" value="Sugar_tr"/>
    <property type="match status" value="1"/>
</dbReference>
<keyword evidence="10" id="KW-1185">Reference proteome</keyword>
<dbReference type="PANTHER" id="PTHR48022:SF34">
    <property type="entry name" value="MAJOR FACILITATOR SUPERFAMILY (MFS) PROFILE DOMAIN-CONTAINING PROTEIN-RELATED"/>
    <property type="match status" value="1"/>
</dbReference>
<sequence length="173" mass="19617">MYYIAAYIAMAKPQLHPTTTLSSGGKSAIAFFYLWMGFYSPSWNGTPWVFTAKVFPQHTRTFPQACMAASNWLYLFLIACFTPQMFTAMGYKVYLFLASLMALSIAFVFLFVPETKQVLLERMEEIFAPGLPAWRAHSMVMGELRLEKHKYGSGEEKDQGTVENFKKASQASV</sequence>
<feature type="domain" description="Major facilitator superfamily (MFS) profile" evidence="8">
    <location>
        <begin position="1"/>
        <end position="116"/>
    </location>
</feature>
<organism evidence="9 10">
    <name type="scientific">Gymnopus androsaceus JB14</name>
    <dbReference type="NCBI Taxonomy" id="1447944"/>
    <lineage>
        <taxon>Eukaryota</taxon>
        <taxon>Fungi</taxon>
        <taxon>Dikarya</taxon>
        <taxon>Basidiomycota</taxon>
        <taxon>Agaricomycotina</taxon>
        <taxon>Agaricomycetes</taxon>
        <taxon>Agaricomycetidae</taxon>
        <taxon>Agaricales</taxon>
        <taxon>Marasmiineae</taxon>
        <taxon>Omphalotaceae</taxon>
        <taxon>Gymnopus</taxon>
    </lineage>
</organism>
<evidence type="ECO:0000256" key="5">
    <source>
        <dbReference type="ARBA" id="ARBA00023136"/>
    </source>
</evidence>
<dbReference type="InterPro" id="IPR036259">
    <property type="entry name" value="MFS_trans_sf"/>
</dbReference>
<dbReference type="InterPro" id="IPR005828">
    <property type="entry name" value="MFS_sugar_transport-like"/>
</dbReference>
<evidence type="ECO:0000313" key="10">
    <source>
        <dbReference type="Proteomes" id="UP000799118"/>
    </source>
</evidence>
<feature type="region of interest" description="Disordered" evidence="6">
    <location>
        <begin position="154"/>
        <end position="173"/>
    </location>
</feature>
<dbReference type="PANTHER" id="PTHR48022">
    <property type="entry name" value="PLASTIDIC GLUCOSE TRANSPORTER 4"/>
    <property type="match status" value="1"/>
</dbReference>
<feature type="compositionally biased region" description="Basic and acidic residues" evidence="6">
    <location>
        <begin position="154"/>
        <end position="166"/>
    </location>
</feature>
<dbReference type="PROSITE" id="PS50850">
    <property type="entry name" value="MFS"/>
    <property type="match status" value="1"/>
</dbReference>
<reference evidence="9" key="1">
    <citation type="journal article" date="2019" name="Environ. Microbiol.">
        <title>Fungal ecological strategies reflected in gene transcription - a case study of two litter decomposers.</title>
        <authorList>
            <person name="Barbi F."/>
            <person name="Kohler A."/>
            <person name="Barry K."/>
            <person name="Baskaran P."/>
            <person name="Daum C."/>
            <person name="Fauchery L."/>
            <person name="Ihrmark K."/>
            <person name="Kuo A."/>
            <person name="LaButti K."/>
            <person name="Lipzen A."/>
            <person name="Morin E."/>
            <person name="Grigoriev I.V."/>
            <person name="Henrissat B."/>
            <person name="Lindahl B."/>
            <person name="Martin F."/>
        </authorList>
    </citation>
    <scope>NUCLEOTIDE SEQUENCE</scope>
    <source>
        <strain evidence="9">JB14</strain>
    </source>
</reference>
<keyword evidence="5 7" id="KW-0472">Membrane</keyword>
<proteinExistence type="inferred from homology"/>
<evidence type="ECO:0000256" key="6">
    <source>
        <dbReference type="SAM" id="MobiDB-lite"/>
    </source>
</evidence>